<dbReference type="InterPro" id="IPR036322">
    <property type="entry name" value="WD40_repeat_dom_sf"/>
</dbReference>
<protein>
    <submittedName>
        <fullName evidence="4">WD40 repeat-like protein</fullName>
    </submittedName>
</protein>
<dbReference type="InterPro" id="IPR001680">
    <property type="entry name" value="WD40_rpt"/>
</dbReference>
<feature type="repeat" description="WD" evidence="3">
    <location>
        <begin position="40"/>
        <end position="72"/>
    </location>
</feature>
<evidence type="ECO:0000256" key="3">
    <source>
        <dbReference type="PROSITE-ProRule" id="PRU00221"/>
    </source>
</evidence>
<dbReference type="PANTHER" id="PTHR19848">
    <property type="entry name" value="WD40 REPEAT PROTEIN"/>
    <property type="match status" value="1"/>
</dbReference>
<dbReference type="SMART" id="SM00320">
    <property type="entry name" value="WD40"/>
    <property type="match status" value="4"/>
</dbReference>
<dbReference type="Gene3D" id="2.130.10.10">
    <property type="entry name" value="YVTN repeat-like/Quinoprotein amine dehydrogenase"/>
    <property type="match status" value="2"/>
</dbReference>
<dbReference type="STRING" id="1314778.A0A5C3PHC3"/>
<evidence type="ECO:0000313" key="5">
    <source>
        <dbReference type="Proteomes" id="UP000308197"/>
    </source>
</evidence>
<dbReference type="InterPro" id="IPR015943">
    <property type="entry name" value="WD40/YVTN_repeat-like_dom_sf"/>
</dbReference>
<reference evidence="4 5" key="1">
    <citation type="journal article" date="2019" name="Nat. Ecol. Evol.">
        <title>Megaphylogeny resolves global patterns of mushroom evolution.</title>
        <authorList>
            <person name="Varga T."/>
            <person name="Krizsan K."/>
            <person name="Foldi C."/>
            <person name="Dima B."/>
            <person name="Sanchez-Garcia M."/>
            <person name="Sanchez-Ramirez S."/>
            <person name="Szollosi G.J."/>
            <person name="Szarkandi J.G."/>
            <person name="Papp V."/>
            <person name="Albert L."/>
            <person name="Andreopoulos W."/>
            <person name="Angelini C."/>
            <person name="Antonin V."/>
            <person name="Barry K.W."/>
            <person name="Bougher N.L."/>
            <person name="Buchanan P."/>
            <person name="Buyck B."/>
            <person name="Bense V."/>
            <person name="Catcheside P."/>
            <person name="Chovatia M."/>
            <person name="Cooper J."/>
            <person name="Damon W."/>
            <person name="Desjardin D."/>
            <person name="Finy P."/>
            <person name="Geml J."/>
            <person name="Haridas S."/>
            <person name="Hughes K."/>
            <person name="Justo A."/>
            <person name="Karasinski D."/>
            <person name="Kautmanova I."/>
            <person name="Kiss B."/>
            <person name="Kocsube S."/>
            <person name="Kotiranta H."/>
            <person name="LaButti K.M."/>
            <person name="Lechner B.E."/>
            <person name="Liimatainen K."/>
            <person name="Lipzen A."/>
            <person name="Lukacs Z."/>
            <person name="Mihaltcheva S."/>
            <person name="Morgado L.N."/>
            <person name="Niskanen T."/>
            <person name="Noordeloos M.E."/>
            <person name="Ohm R.A."/>
            <person name="Ortiz-Santana B."/>
            <person name="Ovrebo C."/>
            <person name="Racz N."/>
            <person name="Riley R."/>
            <person name="Savchenko A."/>
            <person name="Shiryaev A."/>
            <person name="Soop K."/>
            <person name="Spirin V."/>
            <person name="Szebenyi C."/>
            <person name="Tomsovsky M."/>
            <person name="Tulloss R.E."/>
            <person name="Uehling J."/>
            <person name="Grigoriev I.V."/>
            <person name="Vagvolgyi C."/>
            <person name="Papp T."/>
            <person name="Martin F.M."/>
            <person name="Miettinen O."/>
            <person name="Hibbett D.S."/>
            <person name="Nagy L.G."/>
        </authorList>
    </citation>
    <scope>NUCLEOTIDE SEQUENCE [LARGE SCALE GENOMIC DNA]</scope>
    <source>
        <strain evidence="4 5">HHB13444</strain>
    </source>
</reference>
<keyword evidence="2" id="KW-0677">Repeat</keyword>
<dbReference type="PROSITE" id="PS50082">
    <property type="entry name" value="WD_REPEATS_2"/>
    <property type="match status" value="2"/>
</dbReference>
<dbReference type="PANTHER" id="PTHR19848:SF8">
    <property type="entry name" value="F-BOX AND WD REPEAT DOMAIN CONTAINING 7"/>
    <property type="match status" value="1"/>
</dbReference>
<gene>
    <name evidence="4" type="ORF">K466DRAFT_487305</name>
</gene>
<feature type="repeat" description="WD" evidence="3">
    <location>
        <begin position="157"/>
        <end position="198"/>
    </location>
</feature>
<dbReference type="PROSITE" id="PS50294">
    <property type="entry name" value="WD_REPEATS_REGION"/>
    <property type="match status" value="2"/>
</dbReference>
<accession>A0A5C3PHC3</accession>
<evidence type="ECO:0000256" key="1">
    <source>
        <dbReference type="ARBA" id="ARBA00022574"/>
    </source>
</evidence>
<dbReference type="InParanoid" id="A0A5C3PHC3"/>
<sequence>MRANCFRCSAILVRATCTCHYSTLQWLTSSPGYSDRLEVHLGHDERVSAMAASPDGRYIASGARNGTVIIWSGTTTPEMIPLEVQCPAESGSVLALHFSDSSEILTGRCEHDLLIWRVVDGVQLTSIPGFTVSVLRRTKTRTLQGCLADDFSLHVVLHGHTKRVQAVCISPCERYVATASEDCTVRLWSTKDGELLWTFREHDRDVTHVVFSPDRRFLASADMGGTVHIRLLAMFVRDVPVSSVDDT</sequence>
<keyword evidence="5" id="KW-1185">Reference proteome</keyword>
<dbReference type="AlphaFoldDB" id="A0A5C3PHC3"/>
<dbReference type="SUPFAM" id="SSF50978">
    <property type="entry name" value="WD40 repeat-like"/>
    <property type="match status" value="1"/>
</dbReference>
<name>A0A5C3PHC3_9APHY</name>
<evidence type="ECO:0000313" key="4">
    <source>
        <dbReference type="EMBL" id="TFK89184.1"/>
    </source>
</evidence>
<proteinExistence type="predicted"/>
<dbReference type="Proteomes" id="UP000308197">
    <property type="component" value="Unassembled WGS sequence"/>
</dbReference>
<dbReference type="Pfam" id="PF00400">
    <property type="entry name" value="WD40"/>
    <property type="match status" value="3"/>
</dbReference>
<dbReference type="EMBL" id="ML211084">
    <property type="protein sequence ID" value="TFK89184.1"/>
    <property type="molecule type" value="Genomic_DNA"/>
</dbReference>
<evidence type="ECO:0000256" key="2">
    <source>
        <dbReference type="ARBA" id="ARBA00022737"/>
    </source>
</evidence>
<keyword evidence="1 3" id="KW-0853">WD repeat</keyword>
<organism evidence="4 5">
    <name type="scientific">Polyporus arcularius HHB13444</name>
    <dbReference type="NCBI Taxonomy" id="1314778"/>
    <lineage>
        <taxon>Eukaryota</taxon>
        <taxon>Fungi</taxon>
        <taxon>Dikarya</taxon>
        <taxon>Basidiomycota</taxon>
        <taxon>Agaricomycotina</taxon>
        <taxon>Agaricomycetes</taxon>
        <taxon>Polyporales</taxon>
        <taxon>Polyporaceae</taxon>
        <taxon>Polyporus</taxon>
    </lineage>
</organism>